<organism evidence="4 5">
    <name type="scientific">Penicillium capsulatum</name>
    <dbReference type="NCBI Taxonomy" id="69766"/>
    <lineage>
        <taxon>Eukaryota</taxon>
        <taxon>Fungi</taxon>
        <taxon>Dikarya</taxon>
        <taxon>Ascomycota</taxon>
        <taxon>Pezizomycotina</taxon>
        <taxon>Eurotiomycetes</taxon>
        <taxon>Eurotiomycetidae</taxon>
        <taxon>Eurotiales</taxon>
        <taxon>Aspergillaceae</taxon>
        <taxon>Penicillium</taxon>
    </lineage>
</organism>
<dbReference type="PANTHER" id="PTHR16943">
    <property type="entry name" value="2-METHYLCITRATE DEHYDRATASE-RELATED"/>
    <property type="match status" value="1"/>
</dbReference>
<evidence type="ECO:0000259" key="3">
    <source>
        <dbReference type="Pfam" id="PF19305"/>
    </source>
</evidence>
<accession>A0A9W9IAI9</accession>
<evidence type="ECO:0000313" key="4">
    <source>
        <dbReference type="EMBL" id="KAJ5173444.1"/>
    </source>
</evidence>
<dbReference type="GO" id="GO:0005739">
    <property type="term" value="C:mitochondrion"/>
    <property type="evidence" value="ECO:0007669"/>
    <property type="project" value="TreeGrafter"/>
</dbReference>
<dbReference type="OrthoDB" id="10055203at2759"/>
<proteinExistence type="inferred from homology"/>
<dbReference type="EMBL" id="JAPQKO010000003">
    <property type="protein sequence ID" value="KAJ5173444.1"/>
    <property type="molecule type" value="Genomic_DNA"/>
</dbReference>
<dbReference type="PANTHER" id="PTHR16943:SF15">
    <property type="entry name" value="DEHYDRATASE (PRPD), PUTATIVE-RELATED"/>
    <property type="match status" value="1"/>
</dbReference>
<dbReference type="InterPro" id="IPR005656">
    <property type="entry name" value="MmgE_PrpD"/>
</dbReference>
<dbReference type="Proteomes" id="UP001146351">
    <property type="component" value="Unassembled WGS sequence"/>
</dbReference>
<evidence type="ECO:0000259" key="2">
    <source>
        <dbReference type="Pfam" id="PF03972"/>
    </source>
</evidence>
<dbReference type="InterPro" id="IPR045336">
    <property type="entry name" value="MmgE_PrpD_N"/>
</dbReference>
<sequence>MAQHYDQPILDVAQYAFHYEIDTSDEVVWERARMALLDSLGCAVETAVTNAECWKLLNPVVPGMVVPNGVRIPGTPIQLDPVEGAFALGVLIRYLDHNDALGGAEWGHPSDNLAAILAVLDWLSRRSASGEYIHTGPALTMRTLLTALVKAYEIQGCYQMQNAFNAYGIDHVVLVKLASAAVVSWLLGLTEAQAMATISHVWMDGQPSRMYRSRESTLPRKGWAAGDAARRAVQLALYVQAGQPGAPRALTAKPWGFWERTFEDGFKLPRPFGTWTIQNMLFKTMPVEGHGVSAVEAALLQRRRLLDQGLDPNNDIHRINLRTTAAADLIINKTGPLHNAADRDHCIQYGVALAFVKGRRPEAADFSDHSPWATCEVLASLRDKITIIPDPDLTRDYVDLEKKSIGAGVTVTVRDGSILPEILVEYPVGHVRNPQTKAEVYAKFWKNMTRMFSEAEIIHILDLVRDDNLPIRDFVSLLARPETHTKL</sequence>
<comment type="similarity">
    <text evidence="1">Belongs to the PrpD family.</text>
</comment>
<dbReference type="Pfam" id="PF19305">
    <property type="entry name" value="MmgE_PrpD_C"/>
    <property type="match status" value="1"/>
</dbReference>
<reference evidence="4" key="1">
    <citation type="submission" date="2022-11" db="EMBL/GenBank/DDBJ databases">
        <authorList>
            <person name="Petersen C."/>
        </authorList>
    </citation>
    <scope>NUCLEOTIDE SEQUENCE</scope>
    <source>
        <strain evidence="4">IBT 21917</strain>
    </source>
</reference>
<dbReference type="Pfam" id="PF03972">
    <property type="entry name" value="MmgE_PrpD_N"/>
    <property type="match status" value="1"/>
</dbReference>
<dbReference type="AlphaFoldDB" id="A0A9W9IAI9"/>
<gene>
    <name evidence="4" type="ORF">N7492_006037</name>
</gene>
<evidence type="ECO:0000256" key="1">
    <source>
        <dbReference type="ARBA" id="ARBA00006174"/>
    </source>
</evidence>
<dbReference type="InterPro" id="IPR036148">
    <property type="entry name" value="MmgE/PrpD_sf"/>
</dbReference>
<dbReference type="SUPFAM" id="SSF103378">
    <property type="entry name" value="2-methylcitrate dehydratase PrpD"/>
    <property type="match status" value="1"/>
</dbReference>
<keyword evidence="5" id="KW-1185">Reference proteome</keyword>
<dbReference type="Gene3D" id="3.30.1330.120">
    <property type="entry name" value="2-methylcitrate dehydratase PrpD"/>
    <property type="match status" value="1"/>
</dbReference>
<feature type="domain" description="MmgE/PrpD N-terminal" evidence="2">
    <location>
        <begin position="12"/>
        <end position="264"/>
    </location>
</feature>
<feature type="domain" description="MmgE/PrpD C-terminal" evidence="3">
    <location>
        <begin position="286"/>
        <end position="464"/>
    </location>
</feature>
<reference evidence="4" key="2">
    <citation type="journal article" date="2023" name="IMA Fungus">
        <title>Comparative genomic study of the Penicillium genus elucidates a diverse pangenome and 15 lateral gene transfer events.</title>
        <authorList>
            <person name="Petersen C."/>
            <person name="Sorensen T."/>
            <person name="Nielsen M.R."/>
            <person name="Sondergaard T.E."/>
            <person name="Sorensen J.L."/>
            <person name="Fitzpatrick D.A."/>
            <person name="Frisvad J.C."/>
            <person name="Nielsen K.L."/>
        </authorList>
    </citation>
    <scope>NUCLEOTIDE SEQUENCE</scope>
    <source>
        <strain evidence="4">IBT 21917</strain>
    </source>
</reference>
<protein>
    <recommendedName>
        <fullName evidence="6">2-methylcitrate dehydratase</fullName>
    </recommendedName>
</protein>
<dbReference type="InterPro" id="IPR045337">
    <property type="entry name" value="MmgE_PrpD_C"/>
</dbReference>
<evidence type="ECO:0008006" key="6">
    <source>
        <dbReference type="Google" id="ProtNLM"/>
    </source>
</evidence>
<dbReference type="Gene3D" id="1.10.4100.10">
    <property type="entry name" value="2-methylcitrate dehydratase PrpD"/>
    <property type="match status" value="1"/>
</dbReference>
<dbReference type="InterPro" id="IPR042188">
    <property type="entry name" value="MmgE/PrpD_sf_2"/>
</dbReference>
<evidence type="ECO:0000313" key="5">
    <source>
        <dbReference type="Proteomes" id="UP001146351"/>
    </source>
</evidence>
<dbReference type="GO" id="GO:0016829">
    <property type="term" value="F:lyase activity"/>
    <property type="evidence" value="ECO:0007669"/>
    <property type="project" value="InterPro"/>
</dbReference>
<dbReference type="InterPro" id="IPR042183">
    <property type="entry name" value="MmgE/PrpD_sf_1"/>
</dbReference>
<comment type="caution">
    <text evidence="4">The sequence shown here is derived from an EMBL/GenBank/DDBJ whole genome shotgun (WGS) entry which is preliminary data.</text>
</comment>
<name>A0A9W9IAI9_9EURO</name>